<protein>
    <submittedName>
        <fullName evidence="1">Uncharacterized protein</fullName>
    </submittedName>
</protein>
<organism evidence="1 2">
    <name type="scientific">Paramecium tetraurelia</name>
    <dbReference type="NCBI Taxonomy" id="5888"/>
    <lineage>
        <taxon>Eukaryota</taxon>
        <taxon>Sar</taxon>
        <taxon>Alveolata</taxon>
        <taxon>Ciliophora</taxon>
        <taxon>Intramacronucleata</taxon>
        <taxon>Oligohymenophorea</taxon>
        <taxon>Peniculida</taxon>
        <taxon>Parameciidae</taxon>
        <taxon>Paramecium</taxon>
    </lineage>
</organism>
<dbReference type="InterPro" id="IPR013083">
    <property type="entry name" value="Znf_RING/FYVE/PHD"/>
</dbReference>
<evidence type="ECO:0000313" key="1">
    <source>
        <dbReference type="EMBL" id="CAK81349.1"/>
    </source>
</evidence>
<dbReference type="Proteomes" id="UP000000600">
    <property type="component" value="Unassembled WGS sequence"/>
</dbReference>
<dbReference type="InParanoid" id="A0DE82"/>
<dbReference type="HOGENOM" id="CLU_300816_0_0_1"/>
<dbReference type="RefSeq" id="XP_001448746.1">
    <property type="nucleotide sequence ID" value="XM_001448709.1"/>
</dbReference>
<dbReference type="GO" id="GO:0000785">
    <property type="term" value="C:chromatin"/>
    <property type="evidence" value="ECO:0000318"/>
    <property type="project" value="GO_Central"/>
</dbReference>
<dbReference type="AlphaFoldDB" id="A0DE82"/>
<dbReference type="OrthoDB" id="28127at2759"/>
<dbReference type="EMBL" id="CT868396">
    <property type="protein sequence ID" value="CAK81349.1"/>
    <property type="molecule type" value="Genomic_DNA"/>
</dbReference>
<proteinExistence type="predicted"/>
<evidence type="ECO:0000313" key="2">
    <source>
        <dbReference type="Proteomes" id="UP000000600"/>
    </source>
</evidence>
<accession>A0DE82</accession>
<keyword evidence="2" id="KW-1185">Reference proteome</keyword>
<name>A0DE82_PARTE</name>
<dbReference type="PANTHER" id="PTHR10782:SF4">
    <property type="entry name" value="TONALLI, ISOFORM E"/>
    <property type="match status" value="1"/>
</dbReference>
<dbReference type="Gene3D" id="3.30.40.10">
    <property type="entry name" value="Zinc/RING finger domain, C3HC4 (zinc finger)"/>
    <property type="match status" value="5"/>
</dbReference>
<dbReference type="OMA" id="KQSANTI"/>
<dbReference type="PANTHER" id="PTHR10782">
    <property type="entry name" value="ZINC FINGER MIZ DOMAIN-CONTAINING PROTEIN"/>
    <property type="match status" value="1"/>
</dbReference>
<sequence>MQFIQENQNLRSIQVDTLKITKGLAQQYINPVQIKYCQHVRDCFELDEVVKQFNNHSNFICEICKQSANTIADLVWDVRYHAYQEFHKSVDTIHIINGILINYYWRKDIYLKPFYNVQIRDWFLKSYQKNEIFDYSSKSYNGNIEFLGFCLLDNVQINIPVRIRGCTHLECYELTSLLHLQNNNSLNPKTFKCNHKKCGQKLDISSLDTFFSQIYIDVQLLKMIKKSNRISIKIKYNKQTQSLEPQIQSSIRELFDEFQNKYSQQRIELDELQCQNLEQFFSPILQNNLMQEDEVLKKKLIKNCQSSQSISMIDQITQLPFEIPTRCKYCTDLNKSLDLKTYVFDFFLKKKLNKNVYKYQCPLCNHSQLQTIQVANLNKYIYIDSFLIKQMRKFFNVGVVQSQSNIKRLDSVVFDTVSLLNPYTNVRYANPALTKGCIHHNFCFEMEEALEEIWDHNFYQCPQCTSLAYSPNDLVYDWRVNAYKEFNEYTKDVTIIAGIVVNQYTRNKRRYQEFFTQTEYITQFKQMFDRVSKDSSISTLIQKDLQQQNSNKQQKINFWSFCLQDKVNINIPVRILGCKHYECYELTSLLFYQEQNRKKKEFLECKQPGCSNRLRIAHKDYTKQYNTPEMEEQEKILDVQILFSGIRVDQELLTAIKISNPSSYKFKYNYYNQIIEEDINLVQGRLVDPFIYKFYEQHPDLQNKMQFQDFQKLISQQAIQVSQGDLLQEDQKLSKQVALYRYRNYTVNMKDKFTELTIEYPVRCKSCKNLEVCIDMRSYIAEFNYQIKMFPTKAFSCPLCKHQLSKQTLSMKIQNYIYLDSNMLSFMFKDMSYVNGTNIFEYQGEQYIFQEFLDRQKIKRETYVAGLQDKKVLFRQLFCLVNPNQKIKQPLILQKCPDRNIVDFTSFYEELKKINFDYENYGLILCKCAFCGFNPIKTFVGNIYFHEAFYEALNKFYKIEELKNDTEFSYQFEDTEQKSYVINKQQQYKIKLIMG</sequence>
<reference evidence="1 2" key="1">
    <citation type="journal article" date="2006" name="Nature">
        <title>Global trends of whole-genome duplications revealed by the ciliate Paramecium tetraurelia.</title>
        <authorList>
            <consortium name="Genoscope"/>
            <person name="Aury J.-M."/>
            <person name="Jaillon O."/>
            <person name="Duret L."/>
            <person name="Noel B."/>
            <person name="Jubin C."/>
            <person name="Porcel B.M."/>
            <person name="Segurens B."/>
            <person name="Daubin V."/>
            <person name="Anthouard V."/>
            <person name="Aiach N."/>
            <person name="Arnaiz O."/>
            <person name="Billaut A."/>
            <person name="Beisson J."/>
            <person name="Blanc I."/>
            <person name="Bouhouche K."/>
            <person name="Camara F."/>
            <person name="Duharcourt S."/>
            <person name="Guigo R."/>
            <person name="Gogendeau D."/>
            <person name="Katinka M."/>
            <person name="Keller A.-M."/>
            <person name="Kissmehl R."/>
            <person name="Klotz C."/>
            <person name="Koll F."/>
            <person name="Le Moue A."/>
            <person name="Lepere C."/>
            <person name="Malinsky S."/>
            <person name="Nowacki M."/>
            <person name="Nowak J.K."/>
            <person name="Plattner H."/>
            <person name="Poulain J."/>
            <person name="Ruiz F."/>
            <person name="Serrano V."/>
            <person name="Zagulski M."/>
            <person name="Dessen P."/>
            <person name="Betermier M."/>
            <person name="Weissenbach J."/>
            <person name="Scarpelli C."/>
            <person name="Schachter V."/>
            <person name="Sperling L."/>
            <person name="Meyer E."/>
            <person name="Cohen J."/>
            <person name="Wincker P."/>
        </authorList>
    </citation>
    <scope>NUCLEOTIDE SEQUENCE [LARGE SCALE GENOMIC DNA]</scope>
    <source>
        <strain evidence="1 2">Stock d4-2</strain>
    </source>
</reference>
<dbReference type="GeneID" id="5034531"/>
<dbReference type="KEGG" id="ptm:GSPATT00016191001"/>
<dbReference type="GO" id="GO:0016925">
    <property type="term" value="P:protein sumoylation"/>
    <property type="evidence" value="ECO:0000318"/>
    <property type="project" value="GO_Central"/>
</dbReference>
<gene>
    <name evidence="1" type="ORF">GSPATT00016191001</name>
</gene>
<dbReference type="GO" id="GO:0061665">
    <property type="term" value="F:SUMO ligase activity"/>
    <property type="evidence" value="ECO:0000318"/>
    <property type="project" value="GO_Central"/>
</dbReference>